<protein>
    <submittedName>
        <fullName evidence="2">Uncharacterized protein</fullName>
    </submittedName>
</protein>
<feature type="transmembrane region" description="Helical" evidence="1">
    <location>
        <begin position="42"/>
        <end position="63"/>
    </location>
</feature>
<dbReference type="STRING" id="137733.SAMN05421767_1019"/>
<feature type="transmembrane region" description="Helical" evidence="1">
    <location>
        <begin position="12"/>
        <end position="36"/>
    </location>
</feature>
<dbReference type="Proteomes" id="UP000198556">
    <property type="component" value="Unassembled WGS sequence"/>
</dbReference>
<dbReference type="RefSeq" id="WP_089745379.1">
    <property type="nucleotide sequence ID" value="NZ_FOGF01000001.1"/>
</dbReference>
<evidence type="ECO:0000256" key="1">
    <source>
        <dbReference type="SAM" id="Phobius"/>
    </source>
</evidence>
<feature type="transmembrane region" description="Helical" evidence="1">
    <location>
        <begin position="171"/>
        <end position="192"/>
    </location>
</feature>
<proteinExistence type="predicted"/>
<keyword evidence="3" id="KW-1185">Reference proteome</keyword>
<keyword evidence="1" id="KW-0812">Transmembrane</keyword>
<gene>
    <name evidence="2" type="ORF">SAMN05421767_1019</name>
</gene>
<evidence type="ECO:0000313" key="2">
    <source>
        <dbReference type="EMBL" id="SEQ52098.1"/>
    </source>
</evidence>
<feature type="transmembrane region" description="Helical" evidence="1">
    <location>
        <begin position="92"/>
        <end position="113"/>
    </location>
</feature>
<organism evidence="2 3">
    <name type="scientific">Granulicatella balaenopterae</name>
    <dbReference type="NCBI Taxonomy" id="137733"/>
    <lineage>
        <taxon>Bacteria</taxon>
        <taxon>Bacillati</taxon>
        <taxon>Bacillota</taxon>
        <taxon>Bacilli</taxon>
        <taxon>Lactobacillales</taxon>
        <taxon>Carnobacteriaceae</taxon>
        <taxon>Granulicatella</taxon>
    </lineage>
</organism>
<accession>A0A1H9GQ37</accession>
<name>A0A1H9GQ37_9LACT</name>
<feature type="transmembrane region" description="Helical" evidence="1">
    <location>
        <begin position="119"/>
        <end position="141"/>
    </location>
</feature>
<keyword evidence="1" id="KW-1133">Transmembrane helix</keyword>
<sequence>MYKLDERQLSIAGRSVSAALVAMIFMNLIEIIYKILIKNNTILISIINVGLLVLIYILSLFIINKIKFKMDRYSVKSLLLSKDELIDEIRKFSAAVTFILMIIIYITEAYYYLLSGNGLLIVIFSLSAIFIPCGVSCVFNINNKEYNLSILADKKGNIYNESKDFKYRSIIYLRESFIAALGFIILDLIMYYKTNGKSVFDMISNTNPLMAIFLNLMALIVLSFIFNVIFYEIKLKIYNRELNKCNK</sequence>
<dbReference type="AlphaFoldDB" id="A0A1H9GQ37"/>
<dbReference type="EMBL" id="FOGF01000001">
    <property type="protein sequence ID" value="SEQ52098.1"/>
    <property type="molecule type" value="Genomic_DNA"/>
</dbReference>
<keyword evidence="1" id="KW-0472">Membrane</keyword>
<evidence type="ECO:0000313" key="3">
    <source>
        <dbReference type="Proteomes" id="UP000198556"/>
    </source>
</evidence>
<reference evidence="2 3" key="1">
    <citation type="submission" date="2016-10" db="EMBL/GenBank/DDBJ databases">
        <authorList>
            <person name="de Groot N.N."/>
        </authorList>
    </citation>
    <scope>NUCLEOTIDE SEQUENCE [LARGE SCALE GENOMIC DNA]</scope>
    <source>
        <strain evidence="2 3">DSM 15827</strain>
    </source>
</reference>
<feature type="transmembrane region" description="Helical" evidence="1">
    <location>
        <begin position="212"/>
        <end position="231"/>
    </location>
</feature>